<organism evidence="2 3">
    <name type="scientific">Enterobacter kobei</name>
    <dbReference type="NCBI Taxonomy" id="208224"/>
    <lineage>
        <taxon>Bacteria</taxon>
        <taxon>Pseudomonadati</taxon>
        <taxon>Pseudomonadota</taxon>
        <taxon>Gammaproteobacteria</taxon>
        <taxon>Enterobacterales</taxon>
        <taxon>Enterobacteriaceae</taxon>
        <taxon>Enterobacter</taxon>
        <taxon>Enterobacter cloacae complex</taxon>
    </lineage>
</organism>
<dbReference type="AlphaFoldDB" id="A0AA86ISW5"/>
<dbReference type="Proteomes" id="UP000682928">
    <property type="component" value="Chromosome"/>
</dbReference>
<dbReference type="Pfam" id="PF05437">
    <property type="entry name" value="AzlD"/>
    <property type="match status" value="1"/>
</dbReference>
<dbReference type="RefSeq" id="WP_088220302.1">
    <property type="nucleotide sequence ID" value="NZ_AP024590.1"/>
</dbReference>
<proteinExistence type="predicted"/>
<dbReference type="EMBL" id="AP024590">
    <property type="protein sequence ID" value="BCU56811.1"/>
    <property type="molecule type" value="Genomic_DNA"/>
</dbReference>
<keyword evidence="1" id="KW-1133">Transmembrane helix</keyword>
<keyword evidence="1" id="KW-0472">Membrane</keyword>
<feature type="transmembrane region" description="Helical" evidence="1">
    <location>
        <begin position="63"/>
        <end position="80"/>
    </location>
</feature>
<evidence type="ECO:0000313" key="2">
    <source>
        <dbReference type="EMBL" id="BCU56811.1"/>
    </source>
</evidence>
<accession>A0AA86ISW5</accession>
<evidence type="ECO:0000313" key="3">
    <source>
        <dbReference type="Proteomes" id="UP000682928"/>
    </source>
</evidence>
<feature type="transmembrane region" description="Helical" evidence="1">
    <location>
        <begin position="6"/>
        <end position="27"/>
    </location>
</feature>
<gene>
    <name evidence="2" type="ORF">ENKO_34050</name>
</gene>
<reference evidence="2" key="1">
    <citation type="submission" date="2021-04" db="EMBL/GenBank/DDBJ databases">
        <title>Difference and commonality of drug resistance evolution in various bacteria. and drug sensitivity profiles.</title>
        <authorList>
            <person name="Maeda T."/>
            <person name="Shibai A."/>
            <person name="Kawada K."/>
            <person name="Kotani H."/>
            <person name="Tarusawa Y."/>
            <person name="Tanabe K."/>
            <person name="Furusawa C."/>
        </authorList>
    </citation>
    <scope>NUCLEOTIDE SEQUENCE</scope>
    <source>
        <strain evidence="2">JCM 8580</strain>
    </source>
</reference>
<evidence type="ECO:0000256" key="1">
    <source>
        <dbReference type="SAM" id="Phobius"/>
    </source>
</evidence>
<sequence length="107" mass="11234">MDRNIILAIALVSLVSAAMRVLPLLLLSRMRLSFTLQQWLAFIPSGIMTAIVAAELLHKPAMTASGLSVSLLAAIIATVVGGLTRSLFATVISGMVAFTVLQLLSGL</sequence>
<feature type="transmembrane region" description="Helical" evidence="1">
    <location>
        <begin position="39"/>
        <end position="57"/>
    </location>
</feature>
<name>A0AA86ISW5_9ENTR</name>
<keyword evidence="1" id="KW-0812">Transmembrane</keyword>
<dbReference type="InterPro" id="IPR008407">
    <property type="entry name" value="Brnchd-chn_aa_trnsp_AzlD"/>
</dbReference>
<protein>
    <submittedName>
        <fullName evidence="2">AzlD domain-containing protein</fullName>
    </submittedName>
</protein>